<proteinExistence type="predicted"/>
<name>A0A5B2VWT1_9PSEU</name>
<feature type="non-terminal residue" evidence="1">
    <location>
        <position position="84"/>
    </location>
</feature>
<dbReference type="EMBL" id="VUOB01000201">
    <property type="protein sequence ID" value="KAA2244293.1"/>
    <property type="molecule type" value="Genomic_DNA"/>
</dbReference>
<dbReference type="InterPro" id="IPR010640">
    <property type="entry name" value="Low_temperature_requirement_A"/>
</dbReference>
<evidence type="ECO:0000313" key="1">
    <source>
        <dbReference type="EMBL" id="KAA2244293.1"/>
    </source>
</evidence>
<evidence type="ECO:0000313" key="2">
    <source>
        <dbReference type="Proteomes" id="UP000323454"/>
    </source>
</evidence>
<reference evidence="1 2" key="1">
    <citation type="submission" date="2019-09" db="EMBL/GenBank/DDBJ databases">
        <title>Goodfellowia gen. nov., a new genus of the Pseudonocardineae related to Actinoalloteichus, containing Goodfellowia coeruleoviolacea gen. nov., comb. nov. gen. nov., comb. nov.</title>
        <authorList>
            <person name="Labeda D."/>
        </authorList>
    </citation>
    <scope>NUCLEOTIDE SEQUENCE [LARGE SCALE GENOMIC DNA]</scope>
    <source>
        <strain evidence="1 2">AN110305</strain>
    </source>
</reference>
<keyword evidence="2" id="KW-1185">Reference proteome</keyword>
<gene>
    <name evidence="1" type="ORF">F0L68_41290</name>
</gene>
<dbReference type="Pfam" id="PF06772">
    <property type="entry name" value="LtrA"/>
    <property type="match status" value="1"/>
</dbReference>
<sequence>AGALVLAAGIPAAFERFDFTVPVIGYVIMRLALLAQWLRAARDDPAGRPAALRYAVGVSVCQVAWILRLFLPVPWSWIAFVAIA</sequence>
<dbReference type="RefSeq" id="WP_149855362.1">
    <property type="nucleotide sequence ID" value="NZ_VUOB01000201.1"/>
</dbReference>
<dbReference type="Proteomes" id="UP000323454">
    <property type="component" value="Unassembled WGS sequence"/>
</dbReference>
<comment type="caution">
    <text evidence="1">The sequence shown here is derived from an EMBL/GenBank/DDBJ whole genome shotgun (WGS) entry which is preliminary data.</text>
</comment>
<accession>A0A5B2VWT1</accession>
<reference evidence="1 2" key="2">
    <citation type="submission" date="2019-09" db="EMBL/GenBank/DDBJ databases">
        <authorList>
            <person name="Jin C."/>
        </authorList>
    </citation>
    <scope>NUCLEOTIDE SEQUENCE [LARGE SCALE GENOMIC DNA]</scope>
    <source>
        <strain evidence="1 2">AN110305</strain>
    </source>
</reference>
<feature type="non-terminal residue" evidence="1">
    <location>
        <position position="1"/>
    </location>
</feature>
<dbReference type="AlphaFoldDB" id="A0A5B2VWT1"/>
<protein>
    <submittedName>
        <fullName evidence="1">Low temperature requirement protein A</fullName>
    </submittedName>
</protein>
<dbReference type="OrthoDB" id="7698234at2"/>
<organism evidence="1 2">
    <name type="scientific">Solihabitans fulvus</name>
    <dbReference type="NCBI Taxonomy" id="1892852"/>
    <lineage>
        <taxon>Bacteria</taxon>
        <taxon>Bacillati</taxon>
        <taxon>Actinomycetota</taxon>
        <taxon>Actinomycetes</taxon>
        <taxon>Pseudonocardiales</taxon>
        <taxon>Pseudonocardiaceae</taxon>
        <taxon>Solihabitans</taxon>
    </lineage>
</organism>